<feature type="compositionally biased region" description="Polar residues" evidence="1">
    <location>
        <begin position="55"/>
        <end position="71"/>
    </location>
</feature>
<dbReference type="AlphaFoldDB" id="A0A0N4T8D4"/>
<feature type="compositionally biased region" description="Basic and acidic residues" evidence="1">
    <location>
        <begin position="23"/>
        <end position="54"/>
    </location>
</feature>
<organism evidence="4">
    <name type="scientific">Brugia pahangi</name>
    <name type="common">Filarial nematode worm</name>
    <dbReference type="NCBI Taxonomy" id="6280"/>
    <lineage>
        <taxon>Eukaryota</taxon>
        <taxon>Metazoa</taxon>
        <taxon>Ecdysozoa</taxon>
        <taxon>Nematoda</taxon>
        <taxon>Chromadorea</taxon>
        <taxon>Rhabditida</taxon>
        <taxon>Spirurina</taxon>
        <taxon>Spiruromorpha</taxon>
        <taxon>Filarioidea</taxon>
        <taxon>Onchocercidae</taxon>
        <taxon>Brugia</taxon>
    </lineage>
</organism>
<sequence length="89" mass="10546">MWKLLRIEDIKIGKSGEVRPLEVNDDENHLEPNNKENMKIPETKQKTEKLEESSAMRTRSNTKRQSQSKGVSKNNCLSHFYQYPYFIFL</sequence>
<dbReference type="WBParaSite" id="BPAG_0000447101-mRNA-1">
    <property type="protein sequence ID" value="BPAG_0000447101-mRNA-1"/>
    <property type="gene ID" value="BPAG_0000447101"/>
</dbReference>
<protein>
    <submittedName>
        <fullName evidence="2 4">Uncharacterized protein</fullName>
    </submittedName>
</protein>
<dbReference type="Proteomes" id="UP000278627">
    <property type="component" value="Unassembled WGS sequence"/>
</dbReference>
<dbReference type="EMBL" id="UZAD01002155">
    <property type="protein sequence ID" value="VDN85619.1"/>
    <property type="molecule type" value="Genomic_DNA"/>
</dbReference>
<reference evidence="2 3" key="2">
    <citation type="submission" date="2018-11" db="EMBL/GenBank/DDBJ databases">
        <authorList>
            <consortium name="Pathogen Informatics"/>
        </authorList>
    </citation>
    <scope>NUCLEOTIDE SEQUENCE [LARGE SCALE GENOMIC DNA]</scope>
</reference>
<gene>
    <name evidence="2" type="ORF">BPAG_LOCUS4433</name>
</gene>
<feature type="region of interest" description="Disordered" evidence="1">
    <location>
        <begin position="23"/>
        <end position="71"/>
    </location>
</feature>
<keyword evidence="3" id="KW-1185">Reference proteome</keyword>
<reference evidence="4" key="1">
    <citation type="submission" date="2017-02" db="UniProtKB">
        <authorList>
            <consortium name="WormBaseParasite"/>
        </authorList>
    </citation>
    <scope>IDENTIFICATION</scope>
</reference>
<evidence type="ECO:0000313" key="3">
    <source>
        <dbReference type="Proteomes" id="UP000278627"/>
    </source>
</evidence>
<accession>A0A0N4T8D4</accession>
<evidence type="ECO:0000256" key="1">
    <source>
        <dbReference type="SAM" id="MobiDB-lite"/>
    </source>
</evidence>
<proteinExistence type="predicted"/>
<evidence type="ECO:0000313" key="2">
    <source>
        <dbReference type="EMBL" id="VDN85619.1"/>
    </source>
</evidence>
<name>A0A0N4T8D4_BRUPA</name>
<evidence type="ECO:0000313" key="4">
    <source>
        <dbReference type="WBParaSite" id="BPAG_0000447101-mRNA-1"/>
    </source>
</evidence>